<accession>A0ABN0PH73</accession>
<gene>
    <name evidence="2" type="ORF">SHD_3566</name>
</gene>
<feature type="transmembrane region" description="Helical" evidence="1">
    <location>
        <begin position="143"/>
        <end position="163"/>
    </location>
</feature>
<evidence type="ECO:0000256" key="1">
    <source>
        <dbReference type="SAM" id="Phobius"/>
    </source>
</evidence>
<dbReference type="PANTHER" id="PTHR31881">
    <property type="match status" value="1"/>
</dbReference>
<dbReference type="InterPro" id="IPR006747">
    <property type="entry name" value="DUF599"/>
</dbReference>
<organism evidence="2 3">
    <name type="scientific">Shewanella decolorationis S12</name>
    <dbReference type="NCBI Taxonomy" id="1353536"/>
    <lineage>
        <taxon>Bacteria</taxon>
        <taxon>Pseudomonadati</taxon>
        <taxon>Pseudomonadota</taxon>
        <taxon>Gammaproteobacteria</taxon>
        <taxon>Alteromonadales</taxon>
        <taxon>Shewanellaceae</taxon>
        <taxon>Shewanella</taxon>
    </lineage>
</organism>
<keyword evidence="3" id="KW-1185">Reference proteome</keyword>
<keyword evidence="1" id="KW-0472">Membrane</keyword>
<keyword evidence="1" id="KW-1133">Transmembrane helix</keyword>
<dbReference type="EMBL" id="AXZL01000076">
    <property type="protein sequence ID" value="ESE39357.1"/>
    <property type="molecule type" value="Genomic_DNA"/>
</dbReference>
<evidence type="ECO:0000313" key="2">
    <source>
        <dbReference type="EMBL" id="ESE39357.1"/>
    </source>
</evidence>
<feature type="transmembrane region" description="Helical" evidence="1">
    <location>
        <begin position="101"/>
        <end position="122"/>
    </location>
</feature>
<feature type="transmembrane region" description="Helical" evidence="1">
    <location>
        <begin position="214"/>
        <end position="242"/>
    </location>
</feature>
<dbReference type="PANTHER" id="PTHR31881:SF6">
    <property type="entry name" value="OS09G0494600 PROTEIN"/>
    <property type="match status" value="1"/>
</dbReference>
<proteinExistence type="predicted"/>
<protein>
    <submittedName>
        <fullName evidence="2">Membrane protein</fullName>
    </submittedName>
</protein>
<dbReference type="Proteomes" id="UP000017548">
    <property type="component" value="Unassembled WGS sequence"/>
</dbReference>
<reference evidence="2 3" key="1">
    <citation type="journal article" date="2013" name="Genome Announc.">
        <title>Draft Genome Sequence of Shewanella decolorationis S12, a Dye-Degrading Bacterium Isolated from a Wastewater Treatment Plant.</title>
        <authorList>
            <person name="Xu M."/>
            <person name="Fang Y."/>
            <person name="Liu J."/>
            <person name="Chen X."/>
            <person name="Sun G."/>
            <person name="Guo J."/>
            <person name="Hua Z."/>
            <person name="Tu Q."/>
            <person name="Wu L."/>
            <person name="Zhou J."/>
            <person name="Liu X."/>
        </authorList>
    </citation>
    <scope>NUCLEOTIDE SEQUENCE [LARGE SCALE GENOMIC DNA]</scope>
    <source>
        <strain evidence="2 3">S12</strain>
    </source>
</reference>
<feature type="transmembrane region" description="Helical" evidence="1">
    <location>
        <begin position="32"/>
        <end position="55"/>
    </location>
</feature>
<evidence type="ECO:0000313" key="3">
    <source>
        <dbReference type="Proteomes" id="UP000017548"/>
    </source>
</evidence>
<keyword evidence="1" id="KW-0812">Transmembrane</keyword>
<comment type="caution">
    <text evidence="2">The sequence shown here is derived from an EMBL/GenBank/DDBJ whole genome shotgun (WGS) entry which is preliminary data.</text>
</comment>
<dbReference type="Pfam" id="PF04654">
    <property type="entry name" value="DUF599"/>
    <property type="match status" value="1"/>
</dbReference>
<name>A0ABN0PH73_9GAMM</name>
<sequence>MGGLRLRDKNLHNRHSINDFLLSQSHFLKATMTFSLLDISALTWFIVSWAGYTAFARRKAKDTDCIARGLHKHRIYWMLELMTRGVRVGDAALLANLERNIAFFASTTLFVLAGVLTLFAQVERLEAVIATIPYATPPNHSLVQVKLALLVVIFVMAFFQFTWSMRQYGFVNVMIGAGPMDSEGANDNLKAYARQMATVQDQAAHSYNYGLRAYYFSMAVLCWFVHPILFILASLFVVVTLYRREFKSRAVIAITAAKAHLGSEYLARETQRQSK</sequence>